<feature type="repeat" description="ANK" evidence="3">
    <location>
        <begin position="134"/>
        <end position="166"/>
    </location>
</feature>
<dbReference type="InterPro" id="IPR051637">
    <property type="entry name" value="Ank_repeat_dom-contain_49"/>
</dbReference>
<dbReference type="PROSITE" id="PS50088">
    <property type="entry name" value="ANK_REPEAT"/>
    <property type="match status" value="1"/>
</dbReference>
<dbReference type="AlphaFoldDB" id="A0A0D2K4E5"/>
<reference evidence="4 5" key="1">
    <citation type="journal article" date="2013" name="Proc. Natl. Acad. Sci. U.S.A.">
        <title>Candidate phylum TM6 genome recovered from a hospital sink biofilm provides genomic insights into this uncultivated phylum.</title>
        <authorList>
            <person name="McLean J.S."/>
            <person name="Lombardo M.J."/>
            <person name="Badger J.H."/>
            <person name="Edlund A."/>
            <person name="Novotny M."/>
            <person name="Yee-Greenbaum J."/>
            <person name="Vyahhi N."/>
            <person name="Hall A.P."/>
            <person name="Yang Y."/>
            <person name="Dupont C.L."/>
            <person name="Ziegler M.G."/>
            <person name="Chitsaz H."/>
            <person name="Allen A.E."/>
            <person name="Yooseph S."/>
            <person name="Tesler G."/>
            <person name="Pevzner P.A."/>
            <person name="Friedman R.M."/>
            <person name="Nealson K.H."/>
            <person name="Venter J.C."/>
            <person name="Lasken R.S."/>
        </authorList>
    </citation>
    <scope>NUCLEOTIDE SEQUENCE [LARGE SCALE GENOMIC DNA]</scope>
    <source>
        <strain evidence="4 5">TM6SC1</strain>
    </source>
</reference>
<dbReference type="Proteomes" id="UP000032214">
    <property type="component" value="Unassembled WGS sequence"/>
</dbReference>
<dbReference type="EMBL" id="ARQD01000003">
    <property type="protein sequence ID" value="KIX85117.1"/>
    <property type="molecule type" value="Genomic_DNA"/>
</dbReference>
<organism evidence="4 5">
    <name type="scientific">candidate division TM6 bacterium JCVI TM6SC1</name>
    <dbReference type="NCBI Taxonomy" id="1306947"/>
    <lineage>
        <taxon>Bacteria</taxon>
        <taxon>Candidatus Babelota</taxon>
        <taxon>Vermiphilus</taxon>
    </lineage>
</organism>
<dbReference type="InterPro" id="IPR002110">
    <property type="entry name" value="Ankyrin_rpt"/>
</dbReference>
<evidence type="ECO:0000256" key="3">
    <source>
        <dbReference type="PROSITE-ProRule" id="PRU00023"/>
    </source>
</evidence>
<evidence type="ECO:0000256" key="2">
    <source>
        <dbReference type="ARBA" id="ARBA00023043"/>
    </source>
</evidence>
<protein>
    <submittedName>
        <fullName evidence="4">Uncharacterized protein</fullName>
    </submittedName>
</protein>
<evidence type="ECO:0000313" key="4">
    <source>
        <dbReference type="EMBL" id="KIX85117.1"/>
    </source>
</evidence>
<dbReference type="InterPro" id="IPR036770">
    <property type="entry name" value="Ankyrin_rpt-contain_sf"/>
</dbReference>
<proteinExistence type="predicted"/>
<accession>A0A0D2K4E5</accession>
<gene>
    <name evidence="4" type="ORF">J120_04310</name>
</gene>
<dbReference type="SMART" id="SM00248">
    <property type="entry name" value="ANK"/>
    <property type="match status" value="2"/>
</dbReference>
<dbReference type="PROSITE" id="PS50297">
    <property type="entry name" value="ANK_REP_REGION"/>
    <property type="match status" value="1"/>
</dbReference>
<sequence length="340" mass="38859">MKNKYYYLLIGFVSIFSTHGQIPSLYEQSVTAVFKKLEKEHSVEKVLNLLAVLPAQVKLHVVYRIILASAIYTLAERKEILEDFVRSHKLELTSRQRQSLELVRTAFIDRLIKRQKMAQVPNVTSIINERLNINGETPLFKAVQFDDKDLVQELIKAGASINIFDKNGRSPLLYVKSVHVLNVLLNNGVDVNSVSNFGPFGKSKMSALSYLIEFSSIPIPELISSLVKANVYFYDDKNSVSVSCENKQCIITWNPDRNVLIELFKYGCMGGIRLLIENKPELLNLVNFYEGNEFNTFLDYIDGGYMLPREFLDYLISKGAKRFSELFPNGIPADYAHYFE</sequence>
<keyword evidence="1" id="KW-0677">Repeat</keyword>
<dbReference type="SUPFAM" id="SSF48403">
    <property type="entry name" value="Ankyrin repeat"/>
    <property type="match status" value="1"/>
</dbReference>
<keyword evidence="2 3" id="KW-0040">ANK repeat</keyword>
<dbReference type="Pfam" id="PF12796">
    <property type="entry name" value="Ank_2"/>
    <property type="match status" value="1"/>
</dbReference>
<comment type="caution">
    <text evidence="4">The sequence shown here is derived from an EMBL/GenBank/DDBJ whole genome shotgun (WGS) entry which is preliminary data.</text>
</comment>
<evidence type="ECO:0000256" key="1">
    <source>
        <dbReference type="ARBA" id="ARBA00022737"/>
    </source>
</evidence>
<dbReference type="PANTHER" id="PTHR24180">
    <property type="entry name" value="CYCLIN-DEPENDENT KINASE INHIBITOR 2C-RELATED"/>
    <property type="match status" value="1"/>
</dbReference>
<dbReference type="eggNOG" id="COG0666">
    <property type="taxonomic scope" value="Bacteria"/>
</dbReference>
<dbReference type="Gene3D" id="1.25.40.20">
    <property type="entry name" value="Ankyrin repeat-containing domain"/>
    <property type="match status" value="1"/>
</dbReference>
<dbReference type="STRING" id="1306947.J120_04310"/>
<name>A0A0D2K4E5_9BACT</name>
<evidence type="ECO:0000313" key="5">
    <source>
        <dbReference type="Proteomes" id="UP000032214"/>
    </source>
</evidence>
<keyword evidence="5" id="KW-1185">Reference proteome</keyword>
<dbReference type="PANTHER" id="PTHR24180:SF45">
    <property type="entry name" value="POLY [ADP-RIBOSE] POLYMERASE TANKYRASE"/>
    <property type="match status" value="1"/>
</dbReference>